<feature type="chain" id="PRO_5012259830" evidence="13">
    <location>
        <begin position="29"/>
        <end position="511"/>
    </location>
</feature>
<dbReference type="Gene3D" id="1.10.287.70">
    <property type="match status" value="1"/>
</dbReference>
<dbReference type="PANTHER" id="PTHR18966">
    <property type="entry name" value="IONOTROPIC GLUTAMATE RECEPTOR"/>
    <property type="match status" value="1"/>
</dbReference>
<dbReference type="STRING" id="105231.A0A1Y1I8C5"/>
<keyword evidence="10" id="KW-0407">Ion channel</keyword>
<evidence type="ECO:0000256" key="1">
    <source>
        <dbReference type="ARBA" id="ARBA00004141"/>
    </source>
</evidence>
<dbReference type="SUPFAM" id="SSF53850">
    <property type="entry name" value="Periplasmic binding protein-like II"/>
    <property type="match status" value="1"/>
</dbReference>
<dbReference type="AlphaFoldDB" id="A0A1Y1I8C5"/>
<evidence type="ECO:0000256" key="8">
    <source>
        <dbReference type="ARBA" id="ARBA00023180"/>
    </source>
</evidence>
<dbReference type="OrthoDB" id="5984008at2759"/>
<keyword evidence="5" id="KW-0406">Ion transport</keyword>
<dbReference type="InterPro" id="IPR001320">
    <property type="entry name" value="Iontro_rcpt_C"/>
</dbReference>
<accession>A0A1Y1I8C5</accession>
<keyword evidence="3 12" id="KW-0812">Transmembrane</keyword>
<dbReference type="InterPro" id="IPR015683">
    <property type="entry name" value="Ionotropic_Glu_rcpt"/>
</dbReference>
<evidence type="ECO:0000313" key="15">
    <source>
        <dbReference type="EMBL" id="GAQ86202.1"/>
    </source>
</evidence>
<organism evidence="15 16">
    <name type="scientific">Klebsormidium nitens</name>
    <name type="common">Green alga</name>
    <name type="synonym">Ulothrix nitens</name>
    <dbReference type="NCBI Taxonomy" id="105231"/>
    <lineage>
        <taxon>Eukaryota</taxon>
        <taxon>Viridiplantae</taxon>
        <taxon>Streptophyta</taxon>
        <taxon>Klebsormidiophyceae</taxon>
        <taxon>Klebsormidiales</taxon>
        <taxon>Klebsormidiaceae</taxon>
        <taxon>Klebsormidium</taxon>
    </lineage>
</organism>
<dbReference type="GO" id="GO:0015276">
    <property type="term" value="F:ligand-gated monoatomic ion channel activity"/>
    <property type="evidence" value="ECO:0000318"/>
    <property type="project" value="GO_Central"/>
</dbReference>
<comment type="subcellular location">
    <subcellularLocation>
        <location evidence="1">Membrane</location>
        <topology evidence="1">Multi-pass membrane protein</topology>
    </subcellularLocation>
</comment>
<evidence type="ECO:0000313" key="16">
    <source>
        <dbReference type="Proteomes" id="UP000054558"/>
    </source>
</evidence>
<evidence type="ECO:0000256" key="4">
    <source>
        <dbReference type="ARBA" id="ARBA00022989"/>
    </source>
</evidence>
<evidence type="ECO:0000256" key="2">
    <source>
        <dbReference type="ARBA" id="ARBA00022448"/>
    </source>
</evidence>
<keyword evidence="16" id="KW-1185">Reference proteome</keyword>
<dbReference type="OMA" id="HAYMESS"/>
<keyword evidence="6 12" id="KW-0472">Membrane</keyword>
<feature type="signal peptide" evidence="13">
    <location>
        <begin position="1"/>
        <end position="28"/>
    </location>
</feature>
<evidence type="ECO:0000256" key="3">
    <source>
        <dbReference type="ARBA" id="ARBA00022692"/>
    </source>
</evidence>
<dbReference type="EMBL" id="DF237224">
    <property type="protein sequence ID" value="GAQ86202.1"/>
    <property type="molecule type" value="Genomic_DNA"/>
</dbReference>
<protein>
    <submittedName>
        <fullName evidence="15">Glutamate receptor</fullName>
    </submittedName>
</protein>
<evidence type="ECO:0000256" key="7">
    <source>
        <dbReference type="ARBA" id="ARBA00023170"/>
    </source>
</evidence>
<evidence type="ECO:0000256" key="11">
    <source>
        <dbReference type="SAM" id="MobiDB-lite"/>
    </source>
</evidence>
<reference evidence="15 16" key="1">
    <citation type="journal article" date="2014" name="Nat. Commun.">
        <title>Klebsormidium flaccidum genome reveals primary factors for plant terrestrial adaptation.</title>
        <authorList>
            <person name="Hori K."/>
            <person name="Maruyama F."/>
            <person name="Fujisawa T."/>
            <person name="Togashi T."/>
            <person name="Yamamoto N."/>
            <person name="Seo M."/>
            <person name="Sato S."/>
            <person name="Yamada T."/>
            <person name="Mori H."/>
            <person name="Tajima N."/>
            <person name="Moriyama T."/>
            <person name="Ikeuchi M."/>
            <person name="Watanabe M."/>
            <person name="Wada H."/>
            <person name="Kobayashi K."/>
            <person name="Saito M."/>
            <person name="Masuda T."/>
            <person name="Sasaki-Sekimoto Y."/>
            <person name="Mashiguchi K."/>
            <person name="Awai K."/>
            <person name="Shimojima M."/>
            <person name="Masuda S."/>
            <person name="Iwai M."/>
            <person name="Nobusawa T."/>
            <person name="Narise T."/>
            <person name="Kondo S."/>
            <person name="Saito H."/>
            <person name="Sato R."/>
            <person name="Murakawa M."/>
            <person name="Ihara Y."/>
            <person name="Oshima-Yamada Y."/>
            <person name="Ohtaka K."/>
            <person name="Satoh M."/>
            <person name="Sonobe K."/>
            <person name="Ishii M."/>
            <person name="Ohtani R."/>
            <person name="Kanamori-Sato M."/>
            <person name="Honoki R."/>
            <person name="Miyazaki D."/>
            <person name="Mochizuki H."/>
            <person name="Umetsu J."/>
            <person name="Higashi K."/>
            <person name="Shibata D."/>
            <person name="Kamiya Y."/>
            <person name="Sato N."/>
            <person name="Nakamura Y."/>
            <person name="Tabata S."/>
            <person name="Ida S."/>
            <person name="Kurokawa K."/>
            <person name="Ohta H."/>
        </authorList>
    </citation>
    <scope>NUCLEOTIDE SEQUENCE [LARGE SCALE GENOMIC DNA]</scope>
    <source>
        <strain evidence="15 16">NIES-2285</strain>
    </source>
</reference>
<evidence type="ECO:0000259" key="14">
    <source>
        <dbReference type="Pfam" id="PF00060"/>
    </source>
</evidence>
<dbReference type="GO" id="GO:0038023">
    <property type="term" value="F:signaling receptor activity"/>
    <property type="evidence" value="ECO:0000318"/>
    <property type="project" value="GO_Central"/>
</dbReference>
<evidence type="ECO:0000256" key="13">
    <source>
        <dbReference type="SAM" id="SignalP"/>
    </source>
</evidence>
<dbReference type="Pfam" id="PF00060">
    <property type="entry name" value="Lig_chan"/>
    <property type="match status" value="1"/>
</dbReference>
<dbReference type="GO" id="GO:0005886">
    <property type="term" value="C:plasma membrane"/>
    <property type="evidence" value="ECO:0000318"/>
    <property type="project" value="GO_Central"/>
</dbReference>
<feature type="region of interest" description="Disordered" evidence="11">
    <location>
        <begin position="462"/>
        <end position="499"/>
    </location>
</feature>
<evidence type="ECO:0000256" key="9">
    <source>
        <dbReference type="ARBA" id="ARBA00023286"/>
    </source>
</evidence>
<proteinExistence type="predicted"/>
<name>A0A1Y1I8C5_KLENI</name>
<gene>
    <name evidence="15" type="ORF">KFL_002750200</name>
</gene>
<feature type="transmembrane region" description="Helical" evidence="12">
    <location>
        <begin position="158"/>
        <end position="180"/>
    </location>
</feature>
<keyword evidence="8" id="KW-0325">Glycoprotein</keyword>
<evidence type="ECO:0000256" key="6">
    <source>
        <dbReference type="ARBA" id="ARBA00023136"/>
    </source>
</evidence>
<keyword evidence="13" id="KW-0732">Signal</keyword>
<keyword evidence="2" id="KW-0813">Transport</keyword>
<sequence length="511" mass="55893">MAGALHCAFLYGGALLVVAVQLIRSVEARVINYPKAPNETYTVCTVSNIPYSTCELSSTDSSTYGGYAVKVFEKAASKVGWSEDDYTWACLDYDVMQNDILNSSVHGFCDAAAVDMQIRPNFLAQGVQFVYPDFHNNLAVMIHAKIEQPDGWIFTKPFAWQVWGMLIVAAIAVSVGVHLVEVLSKQFTSREVRAGVSLTGEHGLFESMWMALGQIVSAASLTGISLASRLIILVWCFMILLLLTMYTGNAAALLTTQQFKTTINSRYDLRGKTFGAWEGDAETLNSFALLPKLYPWNTDEEFQVMLDDLQSGDIVALVLDIALVQYLASTDCNYHLQDQFASMNYATAFWPGTNPALVAQFSAAVLEMEVSGELDMLQSVHFTQGASCPVLSATTRPVTFSQVFGLWVVLAVSIAVAIIISILNGQISKRKYVNKLTSKVIGQWNVRGKKAPEEIVQGTDVESGDCIERERPATMRAPASDGEDATPATNPSKNKFKSALQKAVRSESSQL</sequence>
<keyword evidence="7 15" id="KW-0675">Receptor</keyword>
<evidence type="ECO:0000256" key="12">
    <source>
        <dbReference type="SAM" id="Phobius"/>
    </source>
</evidence>
<keyword evidence="4 12" id="KW-1133">Transmembrane helix</keyword>
<feature type="transmembrane region" description="Helical" evidence="12">
    <location>
        <begin position="230"/>
        <end position="254"/>
    </location>
</feature>
<feature type="domain" description="Ionotropic glutamate receptor C-terminal" evidence="14">
    <location>
        <begin position="160"/>
        <end position="413"/>
    </location>
</feature>
<feature type="transmembrane region" description="Helical" evidence="12">
    <location>
        <begin position="404"/>
        <end position="423"/>
    </location>
</feature>
<evidence type="ECO:0000256" key="10">
    <source>
        <dbReference type="ARBA" id="ARBA00023303"/>
    </source>
</evidence>
<dbReference type="Proteomes" id="UP000054558">
    <property type="component" value="Unassembled WGS sequence"/>
</dbReference>
<keyword evidence="9" id="KW-1071">Ligand-gated ion channel</keyword>
<evidence type="ECO:0000256" key="5">
    <source>
        <dbReference type="ARBA" id="ARBA00023065"/>
    </source>
</evidence>